<accession>A0ABU1V9V1</accession>
<reference evidence="1 2" key="1">
    <citation type="submission" date="2023-07" db="EMBL/GenBank/DDBJ databases">
        <title>Sorghum-associated microbial communities from plants grown in Nebraska, USA.</title>
        <authorList>
            <person name="Schachtman D."/>
        </authorList>
    </citation>
    <scope>NUCLEOTIDE SEQUENCE [LARGE SCALE GENOMIC DNA]</scope>
    <source>
        <strain evidence="1 2">BE240</strain>
    </source>
</reference>
<comment type="caution">
    <text evidence="1">The sequence shown here is derived from an EMBL/GenBank/DDBJ whole genome shotgun (WGS) entry which is preliminary data.</text>
</comment>
<sequence>MRKQKADERSPLEGWIDTSAVRAKPSLTEFDLSGGSGDFSNVR</sequence>
<keyword evidence="2" id="KW-1185">Reference proteome</keyword>
<dbReference type="EMBL" id="JAVDWE010000004">
    <property type="protein sequence ID" value="MDR7094246.1"/>
    <property type="molecule type" value="Genomic_DNA"/>
</dbReference>
<dbReference type="Proteomes" id="UP001265550">
    <property type="component" value="Unassembled WGS sequence"/>
</dbReference>
<name>A0ABU1V9V1_9BURK</name>
<dbReference type="RefSeq" id="WP_310308129.1">
    <property type="nucleotide sequence ID" value="NZ_JAVDWE010000004.1"/>
</dbReference>
<evidence type="ECO:0000313" key="1">
    <source>
        <dbReference type="EMBL" id="MDR7094246.1"/>
    </source>
</evidence>
<protein>
    <submittedName>
        <fullName evidence="1">Uncharacterized protein</fullName>
    </submittedName>
</protein>
<proteinExistence type="predicted"/>
<gene>
    <name evidence="1" type="ORF">J2X09_001984</name>
</gene>
<organism evidence="1 2">
    <name type="scientific">Hydrogenophaga laconesensis</name>
    <dbReference type="NCBI Taxonomy" id="1805971"/>
    <lineage>
        <taxon>Bacteria</taxon>
        <taxon>Pseudomonadati</taxon>
        <taxon>Pseudomonadota</taxon>
        <taxon>Betaproteobacteria</taxon>
        <taxon>Burkholderiales</taxon>
        <taxon>Comamonadaceae</taxon>
        <taxon>Hydrogenophaga</taxon>
    </lineage>
</organism>
<evidence type="ECO:0000313" key="2">
    <source>
        <dbReference type="Proteomes" id="UP001265550"/>
    </source>
</evidence>